<proteinExistence type="predicted"/>
<evidence type="ECO:0000313" key="2">
    <source>
        <dbReference type="EMBL" id="KFF00027.1"/>
    </source>
</evidence>
<dbReference type="PROSITE" id="PS51257">
    <property type="entry name" value="PROKAR_LIPOPROTEIN"/>
    <property type="match status" value="1"/>
</dbReference>
<evidence type="ECO:0008006" key="4">
    <source>
        <dbReference type="Google" id="ProtNLM"/>
    </source>
</evidence>
<dbReference type="Proteomes" id="UP000028703">
    <property type="component" value="Unassembled WGS sequence"/>
</dbReference>
<dbReference type="eggNOG" id="ENOG50311K5">
    <property type="taxonomic scope" value="Bacteria"/>
</dbReference>
<gene>
    <name evidence="2" type="ORF">IX38_18160</name>
</gene>
<dbReference type="OrthoDB" id="1267256at2"/>
<accession>A0A085Z6G3</accession>
<protein>
    <recommendedName>
        <fullName evidence="4">Lipoprotein</fullName>
    </recommendedName>
</protein>
<comment type="caution">
    <text evidence="2">The sequence shown here is derived from an EMBL/GenBank/DDBJ whole genome shotgun (WGS) entry which is preliminary data.</text>
</comment>
<feature type="chain" id="PRO_5001800534" description="Lipoprotein" evidence="1">
    <location>
        <begin position="23"/>
        <end position="244"/>
    </location>
</feature>
<evidence type="ECO:0000256" key="1">
    <source>
        <dbReference type="SAM" id="SignalP"/>
    </source>
</evidence>
<reference evidence="2 3" key="1">
    <citation type="submission" date="2014-07" db="EMBL/GenBank/DDBJ databases">
        <title>Genome of Chryseobacterium luteum DSM 18605.</title>
        <authorList>
            <person name="Stropko S.J."/>
            <person name="Pipes S.E."/>
            <person name="Newman J.D."/>
        </authorList>
    </citation>
    <scope>NUCLEOTIDE SEQUENCE [LARGE SCALE GENOMIC DNA]</scope>
    <source>
        <strain evidence="2 3">DSM 18605</strain>
    </source>
</reference>
<sequence length="244" mass="27730">MRKQSIILIPFLSLVLLFTSCGKDDANVEIGKEFKIEQNPVTIVKLEEGKVLRAAKDEMIQIAPKGKKYIYLEVKNPKNEMIFLKAFSKEQELKSEDLPYYGHDVDSGFNDAYYLVDENTSIDKIVITTPSETQYTVLKPALTKSKFSIPEEVQHIIDAYSEEKEIGLLQGFAPYVQNGKNVLDIAKQEGEYPINRMSMKAELSYFTEDGKKYVFTITDILKLKSKVTTYWEGGKITGIEVADN</sequence>
<dbReference type="RefSeq" id="WP_034707094.1">
    <property type="nucleotide sequence ID" value="NZ_JPRO01000019.1"/>
</dbReference>
<organism evidence="2 3">
    <name type="scientific">Chryseobacterium luteum</name>
    <dbReference type="NCBI Taxonomy" id="421531"/>
    <lineage>
        <taxon>Bacteria</taxon>
        <taxon>Pseudomonadati</taxon>
        <taxon>Bacteroidota</taxon>
        <taxon>Flavobacteriia</taxon>
        <taxon>Flavobacteriales</taxon>
        <taxon>Weeksellaceae</taxon>
        <taxon>Chryseobacterium group</taxon>
        <taxon>Chryseobacterium</taxon>
    </lineage>
</organism>
<keyword evidence="3" id="KW-1185">Reference proteome</keyword>
<name>A0A085Z6G3_9FLAO</name>
<dbReference type="EMBL" id="JPRO01000019">
    <property type="protein sequence ID" value="KFF00027.1"/>
    <property type="molecule type" value="Genomic_DNA"/>
</dbReference>
<keyword evidence="1" id="KW-0732">Signal</keyword>
<dbReference type="AlphaFoldDB" id="A0A085Z6G3"/>
<feature type="signal peptide" evidence="1">
    <location>
        <begin position="1"/>
        <end position="22"/>
    </location>
</feature>
<evidence type="ECO:0000313" key="3">
    <source>
        <dbReference type="Proteomes" id="UP000028703"/>
    </source>
</evidence>